<name>A0A7W9JAP4_9ACTN</name>
<comment type="caution">
    <text evidence="1">The sequence shown here is derived from an EMBL/GenBank/DDBJ whole genome shotgun (WGS) entry which is preliminary data.</text>
</comment>
<sequence>MDQEKRTLTGVLLPFGEVSRPAMDPSTGRSARFSFAEGTITLPEDFSDVVLNYGHDGKSLYTQVGVAVALATDPQGVQAKFKVAQTPEGDRVLALAADRVLKAFSAEVEGEFEAGNDGIQYSKATTLTGAAVVPKPAFAGAHITGVAASAADNEGNNMKCTKCGAIHAAGVTACDPAVLAAFTAAPVAFSVADGNKLMQDVTALTEKIAALEKIKIPVGPGPAQFQVSEEPIYRFAGSEPAPSGFDFATDLLAAAKDGDSAALARLQKFTAENMSPQFADQPTTTADVAAVNQSQYRPDMFLGQAPTPQSPLYDTFYKGSLSNVTPFFWSKLDRANTDVGVADHTEGVEPESRDLVTAAGTTVTPTPVSGRVHITREVADQGGNPVVSGLVWSEFQRSFRIALETKTAGLLTAAAGSMTALTTIAAGASGIVAGRAVESGLLDLQFLVDGFRFTKAFGHIDLYKALSQAVMPQFSGDTTGEKVYPIINPQNRDGIQGAKYSFIDIAGYRMEPTPSLGATSTSASNSYVADPNAVHVWSSGLTRLDKLQEKVEGWDMGVFAYFAGVVYDITGLRKIAYDPTA</sequence>
<protein>
    <submittedName>
        <fullName evidence="1">Uncharacterized protein</fullName>
    </submittedName>
</protein>
<dbReference type="AlphaFoldDB" id="A0A7W9JAP4"/>
<organism evidence="1 2">
    <name type="scientific">Kribbella italica</name>
    <dbReference type="NCBI Taxonomy" id="1540520"/>
    <lineage>
        <taxon>Bacteria</taxon>
        <taxon>Bacillati</taxon>
        <taxon>Actinomycetota</taxon>
        <taxon>Actinomycetes</taxon>
        <taxon>Propionibacteriales</taxon>
        <taxon>Kribbellaceae</taxon>
        <taxon>Kribbella</taxon>
    </lineage>
</organism>
<gene>
    <name evidence="1" type="ORF">HDA39_005440</name>
</gene>
<evidence type="ECO:0000313" key="1">
    <source>
        <dbReference type="EMBL" id="MBB5838706.1"/>
    </source>
</evidence>
<dbReference type="EMBL" id="JACHMY010000001">
    <property type="protein sequence ID" value="MBB5838706.1"/>
    <property type="molecule type" value="Genomic_DNA"/>
</dbReference>
<keyword evidence="2" id="KW-1185">Reference proteome</keyword>
<accession>A0A7W9JAP4</accession>
<dbReference type="Proteomes" id="UP000549971">
    <property type="component" value="Unassembled WGS sequence"/>
</dbReference>
<proteinExistence type="predicted"/>
<reference evidence="1 2" key="1">
    <citation type="submission" date="2020-08" db="EMBL/GenBank/DDBJ databases">
        <title>Sequencing the genomes of 1000 actinobacteria strains.</title>
        <authorList>
            <person name="Klenk H.-P."/>
        </authorList>
    </citation>
    <scope>NUCLEOTIDE SEQUENCE [LARGE SCALE GENOMIC DNA]</scope>
    <source>
        <strain evidence="1 2">DSM 28967</strain>
    </source>
</reference>
<evidence type="ECO:0000313" key="2">
    <source>
        <dbReference type="Proteomes" id="UP000549971"/>
    </source>
</evidence>